<dbReference type="AlphaFoldDB" id="A0A0U3W6U6"/>
<dbReference type="InterPro" id="IPR001296">
    <property type="entry name" value="Glyco_trans_1"/>
</dbReference>
<keyword evidence="4" id="KW-1185">Reference proteome</keyword>
<dbReference type="InterPro" id="IPR050194">
    <property type="entry name" value="Glycosyltransferase_grp1"/>
</dbReference>
<reference evidence="3 4" key="1">
    <citation type="submission" date="2016-01" db="EMBL/GenBank/DDBJ databases">
        <title>Complete genome sequence of strain Lentibacillus amyloliquefaciens LAM0015T isolated from saline sediment.</title>
        <authorList>
            <person name="Wang J.-L."/>
            <person name="He M.-X."/>
        </authorList>
    </citation>
    <scope>NUCLEOTIDE SEQUENCE [LARGE SCALE GENOMIC DNA]</scope>
    <source>
        <strain evidence="3 4">LAM0015</strain>
    </source>
</reference>
<keyword evidence="3" id="KW-0808">Transferase</keyword>
<evidence type="ECO:0000259" key="1">
    <source>
        <dbReference type="Pfam" id="PF00534"/>
    </source>
</evidence>
<dbReference type="InterPro" id="IPR028098">
    <property type="entry name" value="Glyco_trans_4-like_N"/>
</dbReference>
<name>A0A0U3W6U6_9BACI</name>
<proteinExistence type="predicted"/>
<dbReference type="Pfam" id="PF00534">
    <property type="entry name" value="Glycos_transf_1"/>
    <property type="match status" value="1"/>
</dbReference>
<evidence type="ECO:0000313" key="3">
    <source>
        <dbReference type="EMBL" id="ALX48912.1"/>
    </source>
</evidence>
<accession>A0A0U3W6U6</accession>
<feature type="domain" description="Glycosyl transferase family 1" evidence="1">
    <location>
        <begin position="196"/>
        <end position="345"/>
    </location>
</feature>
<dbReference type="Pfam" id="PF13439">
    <property type="entry name" value="Glyco_transf_4"/>
    <property type="match status" value="1"/>
</dbReference>
<dbReference type="KEGG" id="lao:AOX59_09975"/>
<sequence>MKIAIITETFVPSTDGVVTRLKACIRYFKREGHDVRVIAPDLGVDEFEGVKIEGIPARTLLLYRSKKFSLPSRKVKKILEDYDPDVVHVVNPALVGATGVHYARKLGFPMVASFHTQVPKYADYYNLPMFKGFLWWYFRKLHNQADLNLCTSEAVKEELLEQNFHNVRVWERGVDTELFDPDNYDEDMRDKLSDGQTDKKLLLFVGRLAPEKEIEKIKSVLDASDEFVLAIVGDGPHRQTLEKHFAGTNTVFTGFMHGEELAKAYASSDVFVFPSTTETLGLVITEAMASGLPLVAAESGPTCEQIEDNRTGLLYDKNKQDDFKDTVLRFTDETLRKRLAKAARNDIAEMSWDTQSKQVLDYYKEIVRVEDKTFSHNNIDSSDLKTENK</sequence>
<dbReference type="CDD" id="cd03814">
    <property type="entry name" value="GT4-like"/>
    <property type="match status" value="1"/>
</dbReference>
<dbReference type="PANTHER" id="PTHR45947">
    <property type="entry name" value="SULFOQUINOVOSYL TRANSFERASE SQD2"/>
    <property type="match status" value="1"/>
</dbReference>
<dbReference type="RefSeq" id="WP_068445200.1">
    <property type="nucleotide sequence ID" value="NZ_CP013862.1"/>
</dbReference>
<evidence type="ECO:0000313" key="4">
    <source>
        <dbReference type="Proteomes" id="UP000050331"/>
    </source>
</evidence>
<dbReference type="Gene3D" id="3.40.50.2000">
    <property type="entry name" value="Glycogen Phosphorylase B"/>
    <property type="match status" value="2"/>
</dbReference>
<dbReference type="GO" id="GO:0016757">
    <property type="term" value="F:glycosyltransferase activity"/>
    <property type="evidence" value="ECO:0007669"/>
    <property type="project" value="InterPro"/>
</dbReference>
<evidence type="ECO:0000259" key="2">
    <source>
        <dbReference type="Pfam" id="PF13439"/>
    </source>
</evidence>
<protein>
    <submittedName>
        <fullName evidence="3">Glycosyl transferase</fullName>
    </submittedName>
</protein>
<feature type="domain" description="Glycosyltransferase subfamily 4-like N-terminal" evidence="2">
    <location>
        <begin position="15"/>
        <end position="177"/>
    </location>
</feature>
<dbReference type="OrthoDB" id="9802525at2"/>
<dbReference type="EMBL" id="CP013862">
    <property type="protein sequence ID" value="ALX48912.1"/>
    <property type="molecule type" value="Genomic_DNA"/>
</dbReference>
<organism evidence="3 4">
    <name type="scientific">Lentibacillus amyloliquefaciens</name>
    <dbReference type="NCBI Taxonomy" id="1472767"/>
    <lineage>
        <taxon>Bacteria</taxon>
        <taxon>Bacillati</taxon>
        <taxon>Bacillota</taxon>
        <taxon>Bacilli</taxon>
        <taxon>Bacillales</taxon>
        <taxon>Bacillaceae</taxon>
        <taxon>Lentibacillus</taxon>
    </lineage>
</organism>
<gene>
    <name evidence="3" type="ORF">AOX59_09975</name>
</gene>
<dbReference type="SUPFAM" id="SSF53756">
    <property type="entry name" value="UDP-Glycosyltransferase/glycogen phosphorylase"/>
    <property type="match status" value="1"/>
</dbReference>
<dbReference type="PANTHER" id="PTHR45947:SF3">
    <property type="entry name" value="SULFOQUINOVOSYL TRANSFERASE SQD2"/>
    <property type="match status" value="1"/>
</dbReference>
<dbReference type="Proteomes" id="UP000050331">
    <property type="component" value="Chromosome"/>
</dbReference>
<dbReference type="STRING" id="1472767.AOX59_09975"/>